<protein>
    <recommendedName>
        <fullName evidence="15">4-hydroxybenzoate brominase (decarboxylating)</fullName>
        <ecNumber evidence="14">1.14.19.55</ecNumber>
    </recommendedName>
</protein>
<comment type="similarity">
    <text evidence="3">Belongs to the FAD-binding monooxygenase family.</text>
</comment>
<dbReference type="Gene3D" id="3.50.50.60">
    <property type="entry name" value="FAD/NAD(P)-binding domain"/>
    <property type="match status" value="1"/>
</dbReference>
<dbReference type="GO" id="GO:0050660">
    <property type="term" value="F:flavin adenine dinucleotide binding"/>
    <property type="evidence" value="ECO:0007669"/>
    <property type="project" value="InterPro"/>
</dbReference>
<evidence type="ECO:0000256" key="3">
    <source>
        <dbReference type="ARBA" id="ARBA00010139"/>
    </source>
</evidence>
<evidence type="ECO:0000256" key="5">
    <source>
        <dbReference type="ARBA" id="ARBA00022827"/>
    </source>
</evidence>
<evidence type="ECO:0000256" key="12">
    <source>
        <dbReference type="ARBA" id="ARBA00052183"/>
    </source>
</evidence>
<dbReference type="PANTHER" id="PTHR23023">
    <property type="entry name" value="DIMETHYLANILINE MONOOXYGENASE"/>
    <property type="match status" value="1"/>
</dbReference>
<reference evidence="16 17" key="1">
    <citation type="submission" date="2017-12" db="EMBL/GenBank/DDBJ databases">
        <title>Phylogenetic diversity of female urinary microbiome.</title>
        <authorList>
            <person name="Thomas-White K."/>
            <person name="Wolfe A.J."/>
        </authorList>
    </citation>
    <scope>NUCLEOTIDE SEQUENCE [LARGE SCALE GENOMIC DNA]</scope>
    <source>
        <strain evidence="16 17">UMB0777</strain>
    </source>
</reference>
<evidence type="ECO:0000256" key="14">
    <source>
        <dbReference type="ARBA" id="ARBA00066870"/>
    </source>
</evidence>
<name>A0A2I1R135_9ACTN</name>
<evidence type="ECO:0000256" key="7">
    <source>
        <dbReference type="ARBA" id="ARBA00023002"/>
    </source>
</evidence>
<evidence type="ECO:0000256" key="9">
    <source>
        <dbReference type="ARBA" id="ARBA00050583"/>
    </source>
</evidence>
<dbReference type="InterPro" id="IPR050346">
    <property type="entry name" value="FMO-like"/>
</dbReference>
<evidence type="ECO:0000313" key="16">
    <source>
        <dbReference type="EMBL" id="PKZ62865.1"/>
    </source>
</evidence>
<evidence type="ECO:0000313" key="17">
    <source>
        <dbReference type="Proteomes" id="UP000234662"/>
    </source>
</evidence>
<accession>A0A2I1R135</accession>
<evidence type="ECO:0000256" key="4">
    <source>
        <dbReference type="ARBA" id="ARBA00022630"/>
    </source>
</evidence>
<comment type="catalytic activity">
    <reaction evidence="13">
        <text>2 bromide + 4-hydroxybenzoate + 2 NADPH + 2 O2 + 5 H(+) = 2,4-dibromophenol + CO2 + 2 NADP(+) + 4 H2O</text>
        <dbReference type="Rhea" id="RHEA:56348"/>
        <dbReference type="ChEBI" id="CHEBI:15377"/>
        <dbReference type="ChEBI" id="CHEBI:15378"/>
        <dbReference type="ChEBI" id="CHEBI:15379"/>
        <dbReference type="ChEBI" id="CHEBI:15858"/>
        <dbReference type="ChEBI" id="CHEBI:16526"/>
        <dbReference type="ChEBI" id="CHEBI:17879"/>
        <dbReference type="ChEBI" id="CHEBI:34238"/>
        <dbReference type="ChEBI" id="CHEBI:57783"/>
        <dbReference type="ChEBI" id="CHEBI:58349"/>
        <dbReference type="EC" id="1.14.19.55"/>
    </reaction>
    <physiologicalReaction direction="left-to-right" evidence="13">
        <dbReference type="Rhea" id="RHEA:56349"/>
    </physiologicalReaction>
</comment>
<keyword evidence="6" id="KW-0521">NADP</keyword>
<comment type="caution">
    <text evidence="16">The sequence shown here is derived from an EMBL/GenBank/DDBJ whole genome shotgun (WGS) entry which is preliminary data.</text>
</comment>
<proteinExistence type="inferred from homology"/>
<dbReference type="PRINTS" id="PR00370">
    <property type="entry name" value="FMOXYGENASE"/>
</dbReference>
<keyword evidence="4" id="KW-0285">Flavoprotein</keyword>
<keyword evidence="7" id="KW-0560">Oxidoreductase</keyword>
<comment type="cofactor">
    <cofactor evidence="1">
        <name>FAD</name>
        <dbReference type="ChEBI" id="CHEBI:57692"/>
    </cofactor>
</comment>
<evidence type="ECO:0000256" key="11">
    <source>
        <dbReference type="ARBA" id="ARBA00051726"/>
    </source>
</evidence>
<comment type="similarity">
    <text evidence="2">Belongs to the FMO family.</text>
</comment>
<dbReference type="InterPro" id="IPR000960">
    <property type="entry name" value="Flavin_mOase"/>
</dbReference>
<evidence type="ECO:0000256" key="2">
    <source>
        <dbReference type="ARBA" id="ARBA00009183"/>
    </source>
</evidence>
<dbReference type="SUPFAM" id="SSF51905">
    <property type="entry name" value="FAD/NAD(P)-binding domain"/>
    <property type="match status" value="2"/>
</dbReference>
<evidence type="ECO:0000256" key="15">
    <source>
        <dbReference type="ARBA" id="ARBA00069832"/>
    </source>
</evidence>
<evidence type="ECO:0000256" key="1">
    <source>
        <dbReference type="ARBA" id="ARBA00001974"/>
    </source>
</evidence>
<comment type="catalytic activity">
    <reaction evidence="8">
        <text>3-bromo-4-hydroxybenzoate + bromide + NADPH + O2 + 3 H(+) = 2,4-dibromophenol + CO2 + NADP(+) + 2 H2O</text>
        <dbReference type="Rhea" id="RHEA:56356"/>
        <dbReference type="ChEBI" id="CHEBI:15377"/>
        <dbReference type="ChEBI" id="CHEBI:15378"/>
        <dbReference type="ChEBI" id="CHEBI:15379"/>
        <dbReference type="ChEBI" id="CHEBI:15858"/>
        <dbReference type="ChEBI" id="CHEBI:16526"/>
        <dbReference type="ChEBI" id="CHEBI:34238"/>
        <dbReference type="ChEBI" id="CHEBI:57783"/>
        <dbReference type="ChEBI" id="CHEBI:58349"/>
        <dbReference type="ChEBI" id="CHEBI:140203"/>
    </reaction>
    <physiologicalReaction direction="left-to-right" evidence="8">
        <dbReference type="Rhea" id="RHEA:56357"/>
    </physiologicalReaction>
</comment>
<dbReference type="PIRSF" id="PIRSF000332">
    <property type="entry name" value="FMO"/>
    <property type="match status" value="1"/>
</dbReference>
<comment type="catalytic activity">
    <reaction evidence="9">
        <text>3-bromo-4,5-dihydroxybenzoate + bromide + NADPH + O2 + 3 H(+) = 3,5-dibromobenzene-1,2-diol + CO2 + NADP(+) + 2 H2O</text>
        <dbReference type="Rhea" id="RHEA:56376"/>
        <dbReference type="ChEBI" id="CHEBI:15377"/>
        <dbReference type="ChEBI" id="CHEBI:15378"/>
        <dbReference type="ChEBI" id="CHEBI:15379"/>
        <dbReference type="ChEBI" id="CHEBI:15858"/>
        <dbReference type="ChEBI" id="CHEBI:16526"/>
        <dbReference type="ChEBI" id="CHEBI:57783"/>
        <dbReference type="ChEBI" id="CHEBI:58349"/>
        <dbReference type="ChEBI" id="CHEBI:140211"/>
        <dbReference type="ChEBI" id="CHEBI:140214"/>
    </reaction>
    <physiologicalReaction direction="left-to-right" evidence="9">
        <dbReference type="Rhea" id="RHEA:56377"/>
    </physiologicalReaction>
</comment>
<evidence type="ECO:0000256" key="10">
    <source>
        <dbReference type="ARBA" id="ARBA00051354"/>
    </source>
</evidence>
<dbReference type="AlphaFoldDB" id="A0A2I1R135"/>
<gene>
    <name evidence="16" type="ORF">CYJ73_24870</name>
</gene>
<dbReference type="EC" id="1.14.19.55" evidence="14"/>
<keyword evidence="5" id="KW-0274">FAD</keyword>
<evidence type="ECO:0000256" key="13">
    <source>
        <dbReference type="ARBA" id="ARBA00052260"/>
    </source>
</evidence>
<dbReference type="Proteomes" id="UP000234662">
    <property type="component" value="Unassembled WGS sequence"/>
</dbReference>
<comment type="catalytic activity">
    <reaction evidence="10">
        <text>bromide + 4-hydroxybenzoate + NADPH + O2 + 2 H(+) = 3-bromo-4-hydroxybenzoate + NADP(+) + 2 H2O</text>
        <dbReference type="Rhea" id="RHEA:56352"/>
        <dbReference type="ChEBI" id="CHEBI:15377"/>
        <dbReference type="ChEBI" id="CHEBI:15378"/>
        <dbReference type="ChEBI" id="CHEBI:15379"/>
        <dbReference type="ChEBI" id="CHEBI:15858"/>
        <dbReference type="ChEBI" id="CHEBI:17879"/>
        <dbReference type="ChEBI" id="CHEBI:57783"/>
        <dbReference type="ChEBI" id="CHEBI:58349"/>
        <dbReference type="ChEBI" id="CHEBI:140203"/>
    </reaction>
    <physiologicalReaction direction="left-to-right" evidence="10">
        <dbReference type="Rhea" id="RHEA:56353"/>
    </physiologicalReaction>
</comment>
<dbReference type="GO" id="GO:0050661">
    <property type="term" value="F:NADP binding"/>
    <property type="evidence" value="ECO:0007669"/>
    <property type="project" value="InterPro"/>
</dbReference>
<comment type="catalytic activity">
    <reaction evidence="11">
        <text>3,4-dihydroxybenzoate + bromide + NADPH + O2 + 2 H(+) = 3-bromo-4,5-dihydroxybenzoate + NADP(+) + 2 H2O</text>
        <dbReference type="Rhea" id="RHEA:56372"/>
        <dbReference type="ChEBI" id="CHEBI:15377"/>
        <dbReference type="ChEBI" id="CHEBI:15378"/>
        <dbReference type="ChEBI" id="CHEBI:15379"/>
        <dbReference type="ChEBI" id="CHEBI:15858"/>
        <dbReference type="ChEBI" id="CHEBI:36241"/>
        <dbReference type="ChEBI" id="CHEBI:57783"/>
        <dbReference type="ChEBI" id="CHEBI:58349"/>
        <dbReference type="ChEBI" id="CHEBI:140211"/>
    </reaction>
    <physiologicalReaction direction="left-to-right" evidence="11">
        <dbReference type="Rhea" id="RHEA:56373"/>
    </physiologicalReaction>
</comment>
<dbReference type="FunFam" id="3.50.50.60:FF:000023">
    <property type="entry name" value="Dimethylaniline monooxygenase [N-oxide-forming]"/>
    <property type="match status" value="1"/>
</dbReference>
<comment type="catalytic activity">
    <reaction evidence="12">
        <text>3,4-dihydroxybenzoate + 2 bromide + 2 NADPH + 2 O2 + 5 H(+) = 3,5-dibromobenzene-1,2-diol + CO2 + 2 NADP(+) + 4 H2O</text>
        <dbReference type="Rhea" id="RHEA:56368"/>
        <dbReference type="ChEBI" id="CHEBI:15377"/>
        <dbReference type="ChEBI" id="CHEBI:15378"/>
        <dbReference type="ChEBI" id="CHEBI:15379"/>
        <dbReference type="ChEBI" id="CHEBI:15858"/>
        <dbReference type="ChEBI" id="CHEBI:16526"/>
        <dbReference type="ChEBI" id="CHEBI:36241"/>
        <dbReference type="ChEBI" id="CHEBI:57783"/>
        <dbReference type="ChEBI" id="CHEBI:58349"/>
        <dbReference type="ChEBI" id="CHEBI:140214"/>
        <dbReference type="EC" id="1.14.19.55"/>
    </reaction>
    <physiologicalReaction direction="left-to-right" evidence="12">
        <dbReference type="Rhea" id="RHEA:56369"/>
    </physiologicalReaction>
</comment>
<evidence type="ECO:0000256" key="8">
    <source>
        <dbReference type="ARBA" id="ARBA00050194"/>
    </source>
</evidence>
<dbReference type="FunFam" id="3.50.50.60:FF:000042">
    <property type="entry name" value="Dimethylaniline monooxygenase [N-oxide-forming]"/>
    <property type="match status" value="1"/>
</dbReference>
<dbReference type="EMBL" id="PKJC01000041">
    <property type="protein sequence ID" value="PKZ62865.1"/>
    <property type="molecule type" value="Genomic_DNA"/>
</dbReference>
<evidence type="ECO:0000256" key="6">
    <source>
        <dbReference type="ARBA" id="ARBA00022857"/>
    </source>
</evidence>
<dbReference type="Pfam" id="PF00743">
    <property type="entry name" value="FMO-like"/>
    <property type="match status" value="1"/>
</dbReference>
<sequence>MLHGRNSLGDTVTEDFEQTDRVCIVGAGPSGLATARRLRAAGVPFDVFEKHSDVGGIWDPTNVGSPIYRTAHFISSRFNSGFYGHPMPATYPDYPSWSQIRDYIRKFAQDEKLYEHVTFNTPVERAELRPDGQWVVTVGGERKLYQALVVATGVTWHANMPELPGQETFNGQILHSSAYSDSAVFRDKKVLIVGAGNSGVDIACDAAVTADKTFLSVRRGYRFIPKHIFGMPLDVFSKGGRKAPAGMTLPDSMDEIVDALVGDVTRFGLPAPDHDLLTSHPIVNDQIIHHFNHGDITAKPDVDKLDGSDVVFKDGTRERVDIILMATGYDYRIPFLDESLFEWKNGRPQLYLNVFSRSVDSLYVVGFIEFADAAYKRFEEMAQLVAMDLTLEGSAKREFAEMKANHRPDLRGGHDYVDSPRHANYVDTQTFQRTMKEIRQLFGVPELSDETSDKPLPIA</sequence>
<dbReference type="GO" id="GO:0004499">
    <property type="term" value="F:N,N-dimethylaniline monooxygenase activity"/>
    <property type="evidence" value="ECO:0007669"/>
    <property type="project" value="InterPro"/>
</dbReference>
<dbReference type="InterPro" id="IPR020946">
    <property type="entry name" value="Flavin_mOase-like"/>
</dbReference>
<dbReference type="InterPro" id="IPR036188">
    <property type="entry name" value="FAD/NAD-bd_sf"/>
</dbReference>
<organism evidence="16 17">
    <name type="scientific">Gordonia terrae</name>
    <dbReference type="NCBI Taxonomy" id="2055"/>
    <lineage>
        <taxon>Bacteria</taxon>
        <taxon>Bacillati</taxon>
        <taxon>Actinomycetota</taxon>
        <taxon>Actinomycetes</taxon>
        <taxon>Mycobacteriales</taxon>
        <taxon>Gordoniaceae</taxon>
        <taxon>Gordonia</taxon>
    </lineage>
</organism>